<dbReference type="SMART" id="SM00233">
    <property type="entry name" value="PH"/>
    <property type="match status" value="1"/>
</dbReference>
<organism evidence="7">
    <name type="scientific">Enterobius vermicularis</name>
    <name type="common">Human pinworm</name>
    <dbReference type="NCBI Taxonomy" id="51028"/>
    <lineage>
        <taxon>Eukaryota</taxon>
        <taxon>Metazoa</taxon>
        <taxon>Ecdysozoa</taxon>
        <taxon>Nematoda</taxon>
        <taxon>Chromadorea</taxon>
        <taxon>Rhabditida</taxon>
        <taxon>Spirurina</taxon>
        <taxon>Oxyuridomorpha</taxon>
        <taxon>Oxyuroidea</taxon>
        <taxon>Oxyuridae</taxon>
        <taxon>Enterobius</taxon>
    </lineage>
</organism>
<proteinExistence type="predicted"/>
<dbReference type="PANTHER" id="PTHR23176:SF129">
    <property type="entry name" value="RHO GTPASE ACTIVATING PROTEIN AT 16F, ISOFORM E-RELATED"/>
    <property type="match status" value="1"/>
</dbReference>
<reference evidence="5 6" key="2">
    <citation type="submission" date="2018-10" db="EMBL/GenBank/DDBJ databases">
        <authorList>
            <consortium name="Pathogen Informatics"/>
        </authorList>
    </citation>
    <scope>NUCLEOTIDE SEQUENCE [LARGE SCALE GENOMIC DNA]</scope>
</reference>
<keyword evidence="1" id="KW-0343">GTPase activation</keyword>
<feature type="domain" description="PH" evidence="3">
    <location>
        <begin position="139"/>
        <end position="235"/>
    </location>
</feature>
<dbReference type="SUPFAM" id="SSF50729">
    <property type="entry name" value="PH domain-like"/>
    <property type="match status" value="1"/>
</dbReference>
<evidence type="ECO:0000259" key="3">
    <source>
        <dbReference type="PROSITE" id="PS50003"/>
    </source>
</evidence>
<dbReference type="Pfam" id="PF00169">
    <property type="entry name" value="PH"/>
    <property type="match status" value="1"/>
</dbReference>
<sequence>YRVSSKYFDSTRDGGGLLGKFCSFTGKIEDVDEGPAIGYDSASGAQYNRVAEEDEHVYANMEELREESMRKENPPTPDFFRSYFFNRERGECSWKPPRFQKNVSCIGYKENNVSEASSRCLLEKNSIQVTISIFELDNNCSEAGVTLKKKEWTSCYVFLSAAHLIFYKDARSAEKLGRHYEAPLGMCELRGANLQWFDDKRRKHLTLIDGTVYLFNTLNCQDINSWFHAIKRVIRKQVVLFFCFLVIVETCCHLFVLQAIKRNMAKSAPNKAKIIHRLKRFFRSRPSLETLKEKGIYKTEPVFGNTLLGICHQEKSLVPKFIFVVTEVIELLGLDTDGIYRVSGNLSSIQRIRFIVCAFFHFCQKSLWKYTDVLHEEDIHVLTGALKLFFRELAEPVFPHNISKDLIAANTKIQKFDEIIKTLPVVHRETLRTLFVHLLKVSRFAKKNRMEIHNLAIVFGPSLFSAGADALHKGKKGEKKNLEATGVQNNSHFVFNMIMQGQILEYLLTEFDNLLKTPLIMRFVLLLVN</sequence>
<dbReference type="GO" id="GO:0007165">
    <property type="term" value="P:signal transduction"/>
    <property type="evidence" value="ECO:0007669"/>
    <property type="project" value="InterPro"/>
</dbReference>
<name>A0A0N4VFR0_ENTVE</name>
<dbReference type="GO" id="GO:0005096">
    <property type="term" value="F:GTPase activator activity"/>
    <property type="evidence" value="ECO:0007669"/>
    <property type="project" value="UniProtKB-KW"/>
</dbReference>
<dbReference type="InterPro" id="IPR001849">
    <property type="entry name" value="PH_domain"/>
</dbReference>
<keyword evidence="6" id="KW-1185">Reference proteome</keyword>
<dbReference type="WBParaSite" id="EVEC_0000958701-mRNA-1">
    <property type="protein sequence ID" value="EVEC_0000958701-mRNA-1"/>
    <property type="gene ID" value="EVEC_0000958701"/>
</dbReference>
<dbReference type="Pfam" id="PF00620">
    <property type="entry name" value="RhoGAP"/>
    <property type="match status" value="1"/>
</dbReference>
<dbReference type="InterPro" id="IPR011993">
    <property type="entry name" value="PH-like_dom_sf"/>
</dbReference>
<dbReference type="Proteomes" id="UP000274131">
    <property type="component" value="Unassembled WGS sequence"/>
</dbReference>
<feature type="domain" description="Rho-GAP" evidence="4">
    <location>
        <begin position="305"/>
        <end position="515"/>
    </location>
</feature>
<dbReference type="OrthoDB" id="79452at2759"/>
<dbReference type="PROSITE" id="PS50238">
    <property type="entry name" value="RHOGAP"/>
    <property type="match status" value="1"/>
</dbReference>
<dbReference type="InterPro" id="IPR008936">
    <property type="entry name" value="Rho_GTPase_activation_prot"/>
</dbReference>
<dbReference type="InterPro" id="IPR000198">
    <property type="entry name" value="RhoGAP_dom"/>
</dbReference>
<dbReference type="SUPFAM" id="SSF48350">
    <property type="entry name" value="GTPase activation domain, GAP"/>
    <property type="match status" value="1"/>
</dbReference>
<dbReference type="Gene3D" id="1.10.555.10">
    <property type="entry name" value="Rho GTPase activation protein"/>
    <property type="match status" value="1"/>
</dbReference>
<keyword evidence="2" id="KW-1133">Transmembrane helix</keyword>
<dbReference type="GO" id="GO:0005737">
    <property type="term" value="C:cytoplasm"/>
    <property type="evidence" value="ECO:0007669"/>
    <property type="project" value="TreeGrafter"/>
</dbReference>
<dbReference type="InterPro" id="IPR050729">
    <property type="entry name" value="Rho-GAP"/>
</dbReference>
<evidence type="ECO:0000313" key="5">
    <source>
        <dbReference type="EMBL" id="VDD94246.1"/>
    </source>
</evidence>
<dbReference type="PROSITE" id="PS50003">
    <property type="entry name" value="PH_DOMAIN"/>
    <property type="match status" value="1"/>
</dbReference>
<evidence type="ECO:0000256" key="2">
    <source>
        <dbReference type="SAM" id="Phobius"/>
    </source>
</evidence>
<reference evidence="7" key="1">
    <citation type="submission" date="2017-02" db="UniProtKB">
        <authorList>
            <consortium name="WormBaseParasite"/>
        </authorList>
    </citation>
    <scope>IDENTIFICATION</scope>
</reference>
<gene>
    <name evidence="5" type="ORF">EVEC_LOCUS8997</name>
</gene>
<feature type="transmembrane region" description="Helical" evidence="2">
    <location>
        <begin position="238"/>
        <end position="260"/>
    </location>
</feature>
<accession>A0A0N4VFR0</accession>
<dbReference type="Gene3D" id="2.30.29.30">
    <property type="entry name" value="Pleckstrin-homology domain (PH domain)/Phosphotyrosine-binding domain (PTB)"/>
    <property type="match status" value="1"/>
</dbReference>
<dbReference type="EMBL" id="UXUI01009745">
    <property type="protein sequence ID" value="VDD94246.1"/>
    <property type="molecule type" value="Genomic_DNA"/>
</dbReference>
<dbReference type="SMART" id="SM00324">
    <property type="entry name" value="RhoGAP"/>
    <property type="match status" value="1"/>
</dbReference>
<evidence type="ECO:0000256" key="1">
    <source>
        <dbReference type="ARBA" id="ARBA00022468"/>
    </source>
</evidence>
<evidence type="ECO:0000313" key="7">
    <source>
        <dbReference type="WBParaSite" id="EVEC_0000958701-mRNA-1"/>
    </source>
</evidence>
<dbReference type="PANTHER" id="PTHR23176">
    <property type="entry name" value="RHO/RAC/CDC GTPASE-ACTIVATING PROTEIN"/>
    <property type="match status" value="1"/>
</dbReference>
<keyword evidence="2" id="KW-0472">Membrane</keyword>
<protein>
    <submittedName>
        <fullName evidence="7">Rho-GAP domain-containing protein</fullName>
    </submittedName>
</protein>
<dbReference type="AlphaFoldDB" id="A0A0N4VFR0"/>
<dbReference type="STRING" id="51028.A0A0N4VFR0"/>
<evidence type="ECO:0000313" key="6">
    <source>
        <dbReference type="Proteomes" id="UP000274131"/>
    </source>
</evidence>
<evidence type="ECO:0000259" key="4">
    <source>
        <dbReference type="PROSITE" id="PS50238"/>
    </source>
</evidence>
<keyword evidence="2" id="KW-0812">Transmembrane</keyword>